<reference evidence="2 3" key="1">
    <citation type="submission" date="2017-09" db="EMBL/GenBank/DDBJ databases">
        <title>Mesorhizobum sanjuanii sp. nov. isolated from nodules of Lotus tenuis in saline-alkaline lowlands of Flooding Pampa.</title>
        <authorList>
            <person name="Sannazzaro A.I."/>
            <person name="Torres Tejerizo G.A."/>
            <person name="Fontana F."/>
            <person name="Cumpa Velazquez L.M."/>
            <person name="Hansen L."/>
            <person name="Pistorio M."/>
            <person name="Estrella M.J."/>
        </authorList>
    </citation>
    <scope>NUCLEOTIDE SEQUENCE [LARGE SCALE GENOMIC DNA]</scope>
    <source>
        <strain evidence="2 3">BSA136</strain>
    </source>
</reference>
<keyword evidence="1" id="KW-0812">Transmembrane</keyword>
<protein>
    <recommendedName>
        <fullName evidence="4">DUF1772 domain-containing protein</fullName>
    </recommendedName>
</protein>
<gene>
    <name evidence="2" type="ORF">CN311_21090</name>
</gene>
<accession>A0A2A6FCJ9</accession>
<keyword evidence="1" id="KW-1133">Transmembrane helix</keyword>
<proteinExistence type="predicted"/>
<sequence length="91" mass="9774">MLMTGIGLMAIGACWLAIVAIANAMVGNEATMMKYGFHPPAGRNLEFFKKFRPVYMAVMRGIFRPGGWVLVAIGACMVIVGLFERFGGTGA</sequence>
<feature type="transmembrane region" description="Helical" evidence="1">
    <location>
        <begin position="62"/>
        <end position="83"/>
    </location>
</feature>
<keyword evidence="3" id="KW-1185">Reference proteome</keyword>
<evidence type="ECO:0000313" key="2">
    <source>
        <dbReference type="EMBL" id="PDQ19148.1"/>
    </source>
</evidence>
<comment type="caution">
    <text evidence="2">The sequence shown here is derived from an EMBL/GenBank/DDBJ whole genome shotgun (WGS) entry which is preliminary data.</text>
</comment>
<evidence type="ECO:0000313" key="3">
    <source>
        <dbReference type="Proteomes" id="UP000219182"/>
    </source>
</evidence>
<evidence type="ECO:0008006" key="4">
    <source>
        <dbReference type="Google" id="ProtNLM"/>
    </source>
</evidence>
<evidence type="ECO:0000256" key="1">
    <source>
        <dbReference type="SAM" id="Phobius"/>
    </source>
</evidence>
<dbReference type="AlphaFoldDB" id="A0A2A6FCJ9"/>
<organism evidence="2 3">
    <name type="scientific">Mesorhizobium sanjuanii</name>
    <dbReference type="NCBI Taxonomy" id="2037900"/>
    <lineage>
        <taxon>Bacteria</taxon>
        <taxon>Pseudomonadati</taxon>
        <taxon>Pseudomonadota</taxon>
        <taxon>Alphaproteobacteria</taxon>
        <taxon>Hyphomicrobiales</taxon>
        <taxon>Phyllobacteriaceae</taxon>
        <taxon>Mesorhizobium</taxon>
    </lineage>
</organism>
<dbReference type="Proteomes" id="UP000219182">
    <property type="component" value="Unassembled WGS sequence"/>
</dbReference>
<feature type="transmembrane region" description="Helical" evidence="1">
    <location>
        <begin position="6"/>
        <end position="26"/>
    </location>
</feature>
<dbReference type="EMBL" id="NWQG01000148">
    <property type="protein sequence ID" value="PDQ19148.1"/>
    <property type="molecule type" value="Genomic_DNA"/>
</dbReference>
<keyword evidence="1" id="KW-0472">Membrane</keyword>
<name>A0A2A6FCJ9_9HYPH</name>